<keyword evidence="9" id="KW-0511">Multifunctional enzyme</keyword>
<keyword evidence="9" id="KW-0378">Hydrolase</keyword>
<evidence type="ECO:0000256" key="3">
    <source>
        <dbReference type="ARBA" id="ARBA00022475"/>
    </source>
</evidence>
<feature type="transmembrane region" description="Helical" evidence="10">
    <location>
        <begin position="257"/>
        <end position="277"/>
    </location>
</feature>
<feature type="transmembrane region" description="Helical" evidence="10">
    <location>
        <begin position="134"/>
        <end position="152"/>
    </location>
</feature>
<evidence type="ECO:0000259" key="12">
    <source>
        <dbReference type="Pfam" id="PF06750"/>
    </source>
</evidence>
<keyword evidence="14" id="KW-1185">Reference proteome</keyword>
<dbReference type="Proteomes" id="UP001142810">
    <property type="component" value="Unassembled WGS sequence"/>
</dbReference>
<dbReference type="EC" id="3.4.23.43" evidence="9"/>
<dbReference type="InterPro" id="IPR010627">
    <property type="entry name" value="Prepilin_pept_A24_N"/>
</dbReference>
<feature type="transmembrane region" description="Helical" evidence="10">
    <location>
        <begin position="184"/>
        <end position="206"/>
    </location>
</feature>
<feature type="domain" description="Prepilin type IV endopeptidase peptidase" evidence="11">
    <location>
        <begin position="139"/>
        <end position="247"/>
    </location>
</feature>
<dbReference type="EC" id="2.1.1.-" evidence="9"/>
<evidence type="ECO:0000256" key="7">
    <source>
        <dbReference type="ARBA" id="ARBA00023136"/>
    </source>
</evidence>
<comment type="subcellular location">
    <subcellularLocation>
        <location evidence="1">Cell inner membrane</location>
        <topology evidence="1">Multi-pass membrane protein</topology>
    </subcellularLocation>
    <subcellularLocation>
        <location evidence="9">Cell membrane</location>
        <topology evidence="9">Multi-pass membrane protein</topology>
    </subcellularLocation>
</comment>
<sequence>MDALIQLSLSSPPFFLGLVFVVSLMVGSFLNVVIYRLPIMMERSWKAEYQHYFEPEVSVEKQATFNLVKPDSTCPQCQHKIRAWENIPLLSYLLLKGRCAKCHTPISIRYPLVELLTGCAATFAAWYFGPSSQALSAVLLTYVLIALIFIDLDKMLLPDQLTLPLLWFGLVLSTQDVFVSPGQAIAGAAAGYLSLWTVYWLFKLATGKEGMGYGDFKLLAALGAFTGLMGLPIIILFSSLVGAIFGIIMMVTQKKGSSLAIPFGPYLAIAGWLTLMFKTDIASAYLNWVLL</sequence>
<dbReference type="PANTHER" id="PTHR30487">
    <property type="entry name" value="TYPE 4 PREPILIN-LIKE PROTEINS LEADER PEPTIDE-PROCESSING ENZYME"/>
    <property type="match status" value="1"/>
</dbReference>
<dbReference type="EMBL" id="JAPFRD010000002">
    <property type="protein sequence ID" value="MCW8107080.1"/>
    <property type="molecule type" value="Genomic_DNA"/>
</dbReference>
<evidence type="ECO:0000256" key="9">
    <source>
        <dbReference type="RuleBase" id="RU003794"/>
    </source>
</evidence>
<dbReference type="InterPro" id="IPR050882">
    <property type="entry name" value="Prepilin_peptidase/N-MTase"/>
</dbReference>
<keyword evidence="9" id="KW-0489">Methyltransferase</keyword>
<evidence type="ECO:0000313" key="14">
    <source>
        <dbReference type="Proteomes" id="UP001142810"/>
    </source>
</evidence>
<evidence type="ECO:0000256" key="6">
    <source>
        <dbReference type="ARBA" id="ARBA00022989"/>
    </source>
</evidence>
<dbReference type="InterPro" id="IPR014032">
    <property type="entry name" value="Peptidase_A24A_bac"/>
</dbReference>
<keyword evidence="9" id="KW-0645">Protease</keyword>
<feature type="domain" description="Prepilin peptidase A24 N-terminal" evidence="12">
    <location>
        <begin position="21"/>
        <end position="128"/>
    </location>
</feature>
<feature type="transmembrane region" description="Helical" evidence="10">
    <location>
        <begin position="14"/>
        <end position="37"/>
    </location>
</feature>
<dbReference type="InterPro" id="IPR000045">
    <property type="entry name" value="Prepilin_IV_endopep_pep"/>
</dbReference>
<evidence type="ECO:0000259" key="11">
    <source>
        <dbReference type="Pfam" id="PF01478"/>
    </source>
</evidence>
<feature type="transmembrane region" description="Helical" evidence="10">
    <location>
        <begin position="218"/>
        <end position="251"/>
    </location>
</feature>
<feature type="transmembrane region" description="Helical" evidence="10">
    <location>
        <begin position="108"/>
        <end position="128"/>
    </location>
</feature>
<dbReference type="RefSeq" id="WP_265615781.1">
    <property type="nucleotide sequence ID" value="NZ_JAPFRD010000002.1"/>
</dbReference>
<dbReference type="PRINTS" id="PR00864">
    <property type="entry name" value="PREPILNPTASE"/>
</dbReference>
<keyword evidence="7 10" id="KW-0472">Membrane</keyword>
<keyword evidence="6 10" id="KW-1133">Transmembrane helix</keyword>
<evidence type="ECO:0000256" key="2">
    <source>
        <dbReference type="ARBA" id="ARBA00005801"/>
    </source>
</evidence>
<organism evidence="13 14">
    <name type="scientific">Alteromonas aquimaris</name>
    <dbReference type="NCBI Taxonomy" id="2998417"/>
    <lineage>
        <taxon>Bacteria</taxon>
        <taxon>Pseudomonadati</taxon>
        <taxon>Pseudomonadota</taxon>
        <taxon>Gammaproteobacteria</taxon>
        <taxon>Alteromonadales</taxon>
        <taxon>Alteromonadaceae</taxon>
        <taxon>Alteromonas/Salinimonas group</taxon>
        <taxon>Alteromonas</taxon>
    </lineage>
</organism>
<keyword evidence="3" id="KW-1003">Cell membrane</keyword>
<dbReference type="Gene3D" id="1.20.120.1220">
    <property type="match status" value="1"/>
</dbReference>
<proteinExistence type="inferred from homology"/>
<keyword evidence="4" id="KW-0997">Cell inner membrane</keyword>
<comment type="function">
    <text evidence="9">Plays an essential role in type IV pili and type II pseudopili formation by proteolytically removing the leader sequence from substrate proteins and subsequently monomethylating the alpha-amino group of the newly exposed N-terminal phenylalanine.</text>
</comment>
<evidence type="ECO:0000256" key="4">
    <source>
        <dbReference type="ARBA" id="ARBA00022519"/>
    </source>
</evidence>
<protein>
    <recommendedName>
        <fullName evidence="9">Prepilin leader peptidase/N-methyltransferase</fullName>
        <ecNumber evidence="9">2.1.1.-</ecNumber>
        <ecNumber evidence="9">3.4.23.43</ecNumber>
    </recommendedName>
</protein>
<reference evidence="13" key="1">
    <citation type="submission" date="2022-11" db="EMBL/GenBank/DDBJ databases">
        <title>Alteromonas sp. nov., isolated from sea water of the Qingdao.</title>
        <authorList>
            <person name="Wang Q."/>
        </authorList>
    </citation>
    <scope>NUCLEOTIDE SEQUENCE</scope>
    <source>
        <strain evidence="13">ASW11-7</strain>
    </source>
</reference>
<name>A0ABT3P2V5_9ALTE</name>
<comment type="catalytic activity">
    <reaction evidence="9">
        <text>Typically cleaves a -Gly-|-Phe- bond to release an N-terminal, basic peptide of 5-8 residues from type IV prepilin, and then N-methylates the new N-terminal amino group, the methyl donor being S-adenosyl-L-methionine.</text>
        <dbReference type="EC" id="3.4.23.43"/>
    </reaction>
</comment>
<evidence type="ECO:0000256" key="10">
    <source>
        <dbReference type="SAM" id="Phobius"/>
    </source>
</evidence>
<accession>A0ABT3P2V5</accession>
<evidence type="ECO:0000313" key="13">
    <source>
        <dbReference type="EMBL" id="MCW8107080.1"/>
    </source>
</evidence>
<dbReference type="Pfam" id="PF06750">
    <property type="entry name" value="A24_N_bact"/>
    <property type="match status" value="1"/>
</dbReference>
<evidence type="ECO:0000256" key="1">
    <source>
        <dbReference type="ARBA" id="ARBA00004429"/>
    </source>
</evidence>
<keyword evidence="5 9" id="KW-0812">Transmembrane</keyword>
<dbReference type="PANTHER" id="PTHR30487:SF0">
    <property type="entry name" value="PREPILIN LEADER PEPTIDASE_N-METHYLTRANSFERASE-RELATED"/>
    <property type="match status" value="1"/>
</dbReference>
<comment type="similarity">
    <text evidence="2 8">Belongs to the peptidase A24 family.</text>
</comment>
<evidence type="ECO:0000256" key="5">
    <source>
        <dbReference type="ARBA" id="ARBA00022692"/>
    </source>
</evidence>
<keyword evidence="9" id="KW-0808">Transferase</keyword>
<gene>
    <name evidence="13" type="ORF">OPS25_01000</name>
</gene>
<comment type="caution">
    <text evidence="13">The sequence shown here is derived from an EMBL/GenBank/DDBJ whole genome shotgun (WGS) entry which is preliminary data.</text>
</comment>
<dbReference type="Pfam" id="PF01478">
    <property type="entry name" value="Peptidase_A24"/>
    <property type="match status" value="1"/>
</dbReference>
<evidence type="ECO:0000256" key="8">
    <source>
        <dbReference type="RuleBase" id="RU003793"/>
    </source>
</evidence>